<dbReference type="GO" id="GO:0003676">
    <property type="term" value="F:nucleic acid binding"/>
    <property type="evidence" value="ECO:0007669"/>
    <property type="project" value="InterPro"/>
</dbReference>
<evidence type="ECO:0000313" key="1">
    <source>
        <dbReference type="Ensembl" id="ENSCCRP00010078096.1"/>
    </source>
</evidence>
<dbReference type="Gene3D" id="3.30.420.10">
    <property type="entry name" value="Ribonuclease H-like superfamily/Ribonuclease H"/>
    <property type="match status" value="1"/>
</dbReference>
<reference evidence="1" key="1">
    <citation type="submission" date="2025-08" db="UniProtKB">
        <authorList>
            <consortium name="Ensembl"/>
        </authorList>
    </citation>
    <scope>IDENTIFICATION</scope>
</reference>
<name>A0A8C1MK18_CYPCA</name>
<reference evidence="1" key="2">
    <citation type="submission" date="2025-09" db="UniProtKB">
        <authorList>
            <consortium name="Ensembl"/>
        </authorList>
    </citation>
    <scope>IDENTIFICATION</scope>
</reference>
<protein>
    <submittedName>
        <fullName evidence="1">Uncharacterized protein</fullName>
    </submittedName>
</protein>
<accession>A0A8C1MK18</accession>
<dbReference type="Proteomes" id="UP000694427">
    <property type="component" value="Unplaced"/>
</dbReference>
<keyword evidence="2" id="KW-1185">Reference proteome</keyword>
<sequence length="91" mass="10393">KDLTPNLNIYLEDPELQHLPWPDKSPALNIIKSLWAVLKRSVRSRFLLPTSLKQLADVFLDSIQLETFQKLYGPILRRLEAALMPNGGKTP</sequence>
<proteinExistence type="predicted"/>
<evidence type="ECO:0000313" key="2">
    <source>
        <dbReference type="Proteomes" id="UP000694427"/>
    </source>
</evidence>
<organism evidence="1 2">
    <name type="scientific">Cyprinus carpio</name>
    <name type="common">Common carp</name>
    <dbReference type="NCBI Taxonomy" id="7962"/>
    <lineage>
        <taxon>Eukaryota</taxon>
        <taxon>Metazoa</taxon>
        <taxon>Chordata</taxon>
        <taxon>Craniata</taxon>
        <taxon>Vertebrata</taxon>
        <taxon>Euteleostomi</taxon>
        <taxon>Actinopterygii</taxon>
        <taxon>Neopterygii</taxon>
        <taxon>Teleostei</taxon>
        <taxon>Ostariophysi</taxon>
        <taxon>Cypriniformes</taxon>
        <taxon>Cyprinidae</taxon>
        <taxon>Cyprininae</taxon>
        <taxon>Cyprinus</taxon>
    </lineage>
</organism>
<dbReference type="Ensembl" id="ENSCCRT00010086678.1">
    <property type="protein sequence ID" value="ENSCCRP00010078096.1"/>
    <property type="gene ID" value="ENSCCRG00010034137.1"/>
</dbReference>
<dbReference type="InterPro" id="IPR036397">
    <property type="entry name" value="RNaseH_sf"/>
</dbReference>
<dbReference type="AlphaFoldDB" id="A0A8C1MK18"/>